<dbReference type="Proteomes" id="UP001377972">
    <property type="component" value="Unassembled WGS sequence"/>
</dbReference>
<sequence length="515" mass="57895">MELTFKKIEHKAFPPSGRKLVAYLWEDNWDDHHFKTTFTLVVCDEDRKEHKIGKLKLGFAGMESGWTSERLPETFSSVDESFFSLGQDDEYYSNIRDLLSEELGNFLLDKLNDVAYSSSCLERAIDEPVFKNSLLRSVSLSVIRGQFSRILNSDTPLTEFNFSYQKQQSETNAGIDLSFNVKPGSTPSSNIHVLIGRNGVGKTTLLNNIIKAIIDTPDAQVNSGEVLVKYEDHFGFSDLPKDYFSSISSVSFSAFDPFIPPKNRQDRSQGTCYFYIGLKKNEDQKTNELKDIEVLRNDFVESLKVCFGLDSKKKRWLNAITTLESDSNFADICLTELADSIDQNILESEAYSKIEHMSSGHMIVLLTLTSLIETVEEKTLVLIDEPESHLHPPLLSAFTRALSDLLIDRNAVAIIATHSPVVLQEVPKSCVWKLERTGNHGKSFRPENETFGENVGILTREVFGLEVSKSGFHALLAETINSNKSFEEIMALYKGQLGFEGQAILRALIANRGIN</sequence>
<dbReference type="PANTHER" id="PTHR43581">
    <property type="entry name" value="ATP/GTP PHOSPHATASE"/>
    <property type="match status" value="1"/>
</dbReference>
<comment type="caution">
    <text evidence="2">The sequence shown here is derived from an EMBL/GenBank/DDBJ whole genome shotgun (WGS) entry which is preliminary data.</text>
</comment>
<feature type="domain" description="AAA+ ATPase" evidence="1">
    <location>
        <begin position="188"/>
        <end position="438"/>
    </location>
</feature>
<organism evidence="2 3">
    <name type="scientific">Pseudoalteromonas lipolytica</name>
    <dbReference type="NCBI Taxonomy" id="570156"/>
    <lineage>
        <taxon>Bacteria</taxon>
        <taxon>Pseudomonadati</taxon>
        <taxon>Pseudomonadota</taxon>
        <taxon>Gammaproteobacteria</taxon>
        <taxon>Alteromonadales</taxon>
        <taxon>Pseudoalteromonadaceae</taxon>
        <taxon>Pseudoalteromonas</taxon>
    </lineage>
</organism>
<dbReference type="InterPro" id="IPR051396">
    <property type="entry name" value="Bact_Antivir_Def_Nuclease"/>
</dbReference>
<dbReference type="PANTHER" id="PTHR43581:SF2">
    <property type="entry name" value="EXCINUCLEASE ATPASE SUBUNIT"/>
    <property type="match status" value="1"/>
</dbReference>
<dbReference type="Gene3D" id="3.40.50.300">
    <property type="entry name" value="P-loop containing nucleotide triphosphate hydrolases"/>
    <property type="match status" value="1"/>
</dbReference>
<dbReference type="InterPro" id="IPR003593">
    <property type="entry name" value="AAA+_ATPase"/>
</dbReference>
<dbReference type="EMBL" id="JAQPZS010000032">
    <property type="protein sequence ID" value="MEJ6498463.1"/>
    <property type="molecule type" value="Genomic_DNA"/>
</dbReference>
<dbReference type="RefSeq" id="WP_339982868.1">
    <property type="nucleotide sequence ID" value="NZ_JAQPZS010000032.1"/>
</dbReference>
<gene>
    <name evidence="2" type="ORF">PQI24_20755</name>
</gene>
<evidence type="ECO:0000259" key="1">
    <source>
        <dbReference type="SMART" id="SM00382"/>
    </source>
</evidence>
<accession>A0ABU8T0K8</accession>
<dbReference type="SMART" id="SM00382">
    <property type="entry name" value="AAA"/>
    <property type="match status" value="1"/>
</dbReference>
<dbReference type="InterPro" id="IPR003959">
    <property type="entry name" value="ATPase_AAA_core"/>
</dbReference>
<evidence type="ECO:0000313" key="2">
    <source>
        <dbReference type="EMBL" id="MEJ6498463.1"/>
    </source>
</evidence>
<proteinExistence type="predicted"/>
<dbReference type="Pfam" id="PF13304">
    <property type="entry name" value="AAA_21"/>
    <property type="match status" value="1"/>
</dbReference>
<keyword evidence="3" id="KW-1185">Reference proteome</keyword>
<dbReference type="InterPro" id="IPR027417">
    <property type="entry name" value="P-loop_NTPase"/>
</dbReference>
<reference evidence="2 3" key="1">
    <citation type="submission" date="2023-01" db="EMBL/GenBank/DDBJ databases">
        <title>Trichodesmium-associated heterotrophic epibiont bacteria.</title>
        <authorList>
            <person name="Cleveland C.S."/>
            <person name="Webb E.A."/>
        </authorList>
    </citation>
    <scope>NUCLEOTIDE SEQUENCE [LARGE SCALE GENOMIC DNA]</scope>
    <source>
        <strain evidence="2 3">USCH2</strain>
    </source>
</reference>
<protein>
    <submittedName>
        <fullName evidence="2">AAA family ATPase</fullName>
    </submittedName>
</protein>
<evidence type="ECO:0000313" key="3">
    <source>
        <dbReference type="Proteomes" id="UP001377972"/>
    </source>
</evidence>
<dbReference type="SUPFAM" id="SSF52540">
    <property type="entry name" value="P-loop containing nucleoside triphosphate hydrolases"/>
    <property type="match status" value="1"/>
</dbReference>
<name>A0ABU8T0K8_9GAMM</name>